<proteinExistence type="predicted"/>
<evidence type="ECO:0000256" key="1">
    <source>
        <dbReference type="SAM" id="MobiDB-lite"/>
    </source>
</evidence>
<dbReference type="EMBL" id="JAJVCN010000002">
    <property type="protein sequence ID" value="MCE7006019.1"/>
    <property type="molecule type" value="Genomic_DNA"/>
</dbReference>
<dbReference type="Proteomes" id="UP001521150">
    <property type="component" value="Unassembled WGS sequence"/>
</dbReference>
<gene>
    <name evidence="2" type="ORF">LWC34_24760</name>
</gene>
<name>A0ABS8ZDV7_9PSEU</name>
<comment type="caution">
    <text evidence="2">The sequence shown here is derived from an EMBL/GenBank/DDBJ whole genome shotgun (WGS) entry which is preliminary data.</text>
</comment>
<reference evidence="2 3" key="1">
    <citation type="submission" date="2021-12" db="EMBL/GenBank/DDBJ databases">
        <title>Genome sequence of Kibdelosporangium philippinense ATCC 49844.</title>
        <authorList>
            <person name="Fedorov E.A."/>
            <person name="Omeragic M."/>
            <person name="Shalygina K.F."/>
            <person name="Maclea K.S."/>
        </authorList>
    </citation>
    <scope>NUCLEOTIDE SEQUENCE [LARGE SCALE GENOMIC DNA]</scope>
    <source>
        <strain evidence="2 3">ATCC 49844</strain>
    </source>
</reference>
<evidence type="ECO:0000313" key="3">
    <source>
        <dbReference type="Proteomes" id="UP001521150"/>
    </source>
</evidence>
<organism evidence="2 3">
    <name type="scientific">Kibdelosporangium philippinense</name>
    <dbReference type="NCBI Taxonomy" id="211113"/>
    <lineage>
        <taxon>Bacteria</taxon>
        <taxon>Bacillati</taxon>
        <taxon>Actinomycetota</taxon>
        <taxon>Actinomycetes</taxon>
        <taxon>Pseudonocardiales</taxon>
        <taxon>Pseudonocardiaceae</taxon>
        <taxon>Kibdelosporangium</taxon>
    </lineage>
</organism>
<evidence type="ECO:0000313" key="2">
    <source>
        <dbReference type="EMBL" id="MCE7006019.1"/>
    </source>
</evidence>
<accession>A0ABS8ZDV7</accession>
<feature type="region of interest" description="Disordered" evidence="1">
    <location>
        <begin position="120"/>
        <end position="148"/>
    </location>
</feature>
<dbReference type="RefSeq" id="WP_233727532.1">
    <property type="nucleotide sequence ID" value="NZ_JAJVCN010000002.1"/>
</dbReference>
<sequence length="246" mass="26386">MAAAVNAVQLAGSIDALHEARTALAQVEEAEGRKLAALLPPTAVAEAHQKLHAALTFMGSYTRAMDISTPPKADECGYAKPHLPLAKDNVNMTIRSRRDEFTKLATSGYQVGSFIPAAAALPPPEQNRRGDNGKVLIQSGPRGGGKLTIKNKRANDVVVSVVTGGDPAAPQAMIYVQASGEAKLTGLSGTYTVYYERGEDWDAHRKSFTRNCTYKKWARSFDKNADWEITFGVPGGNTTPTDVPPF</sequence>
<protein>
    <submittedName>
        <fullName evidence="2">Uncharacterized protein</fullName>
    </submittedName>
</protein>
<keyword evidence="3" id="KW-1185">Reference proteome</keyword>